<name>A0ABM9L9K3_9MYCO</name>
<dbReference type="Proteomes" id="UP001190465">
    <property type="component" value="Chromosome"/>
</dbReference>
<dbReference type="Pfam" id="PF00496">
    <property type="entry name" value="SBP_bac_5"/>
    <property type="match status" value="1"/>
</dbReference>
<reference evidence="3 4" key="1">
    <citation type="submission" date="2023-08" db="EMBL/GenBank/DDBJ databases">
        <authorList>
            <person name="Folkvardsen B D."/>
            <person name="Norman A."/>
        </authorList>
    </citation>
    <scope>NUCLEOTIDE SEQUENCE [LARGE SCALE GENOMIC DNA]</scope>
    <source>
        <strain evidence="3 4">Mu0053</strain>
    </source>
</reference>
<gene>
    <name evidence="3" type="ORF">MU0053_000303</name>
</gene>
<dbReference type="Gene3D" id="3.10.105.10">
    <property type="entry name" value="Dipeptide-binding Protein, Domain 3"/>
    <property type="match status" value="1"/>
</dbReference>
<dbReference type="InterPro" id="IPR030678">
    <property type="entry name" value="Peptide/Ni-bd"/>
</dbReference>
<evidence type="ECO:0000313" key="4">
    <source>
        <dbReference type="Proteomes" id="UP001190465"/>
    </source>
</evidence>
<protein>
    <submittedName>
        <fullName evidence="3">ABC transporter substrate-binding protein</fullName>
    </submittedName>
</protein>
<accession>A0ABM9L9K3</accession>
<evidence type="ECO:0000259" key="2">
    <source>
        <dbReference type="Pfam" id="PF00496"/>
    </source>
</evidence>
<dbReference type="EMBL" id="OY726397">
    <property type="protein sequence ID" value="CAJ1495198.1"/>
    <property type="molecule type" value="Genomic_DNA"/>
</dbReference>
<feature type="signal peptide" evidence="1">
    <location>
        <begin position="1"/>
        <end position="25"/>
    </location>
</feature>
<feature type="domain" description="Solute-binding protein family 5" evidence="2">
    <location>
        <begin position="78"/>
        <end position="462"/>
    </location>
</feature>
<feature type="chain" id="PRO_5045980595" evidence="1">
    <location>
        <begin position="26"/>
        <end position="547"/>
    </location>
</feature>
<dbReference type="Gene3D" id="3.40.190.10">
    <property type="entry name" value="Periplasmic binding protein-like II"/>
    <property type="match status" value="1"/>
</dbReference>
<dbReference type="SUPFAM" id="SSF53850">
    <property type="entry name" value="Periplasmic binding protein-like II"/>
    <property type="match status" value="1"/>
</dbReference>
<evidence type="ECO:0000256" key="1">
    <source>
        <dbReference type="SAM" id="SignalP"/>
    </source>
</evidence>
<evidence type="ECO:0000313" key="3">
    <source>
        <dbReference type="EMBL" id="CAJ1495198.1"/>
    </source>
</evidence>
<dbReference type="RefSeq" id="WP_308480666.1">
    <property type="nucleotide sequence ID" value="NZ_OY726397.1"/>
</dbReference>
<dbReference type="InterPro" id="IPR039424">
    <property type="entry name" value="SBP_5"/>
</dbReference>
<proteinExistence type="predicted"/>
<dbReference type="PANTHER" id="PTHR30290">
    <property type="entry name" value="PERIPLASMIC BINDING COMPONENT OF ABC TRANSPORTER"/>
    <property type="match status" value="1"/>
</dbReference>
<dbReference type="InterPro" id="IPR000914">
    <property type="entry name" value="SBP_5_dom"/>
</dbReference>
<dbReference type="PIRSF" id="PIRSF002741">
    <property type="entry name" value="MppA"/>
    <property type="match status" value="1"/>
</dbReference>
<dbReference type="CDD" id="cd00995">
    <property type="entry name" value="PBP2_NikA_DppA_OppA_like"/>
    <property type="match status" value="1"/>
</dbReference>
<dbReference type="PANTHER" id="PTHR30290:SF83">
    <property type="entry name" value="ABC TRANSPORTER SUBSTRATE-BINDING PROTEIN"/>
    <property type="match status" value="1"/>
</dbReference>
<dbReference type="Gene3D" id="3.90.76.10">
    <property type="entry name" value="Dipeptide-binding Protein, Domain 1"/>
    <property type="match status" value="1"/>
</dbReference>
<keyword evidence="1" id="KW-0732">Signal</keyword>
<keyword evidence="4" id="KW-1185">Reference proteome</keyword>
<organism evidence="3 4">
    <name type="scientific">[Mycobacterium] burgundiense</name>
    <dbReference type="NCBI Taxonomy" id="3064286"/>
    <lineage>
        <taxon>Bacteria</taxon>
        <taxon>Bacillati</taxon>
        <taxon>Actinomycetota</taxon>
        <taxon>Actinomycetes</taxon>
        <taxon>Mycobacteriales</taxon>
        <taxon>Mycobacteriaceae</taxon>
        <taxon>Mycolicibacterium</taxon>
    </lineage>
</organism>
<sequence>MDRIRVAVTRLTALLVLGTLVPACGGPGGSPSGGGLVAVNAGEPQNLLITTDSDGTDGARILDRLFAGLMSYDADGMPTPEVAESIDTIDNRTYRITLEPGWTFTDGSPVTARSFVDAWNYGALSTNAQALRGFFAPIEGYDALAAAEPTAAAMSGLEIHSDTEFTVRLKAPSIDFIQRLGFTPFYPLPPVAFEDMAAFGAHPIGNGPYVLAAGPGGGPPWRRGVGIDVVPNPDYRGNRIPANRGLRFVFYDDPERAYRDLLADELDVLDTIPTGKLPATFKEDLGDRALAGLVPQNQTLSTPLWLPHFGGEEGRLRRLALSAAIDRDRICELRFASTCSPARDFTAGSMPGFDAELPGSRALEYNPPLARQLWARADAISKWRGGYPIAYNADGGHRNWVAAVAESISDALGLEAQAVAVPTFARLRTEVADRAVDSAFRAGWQADYPSMLAFLEPVFVTGARGNDVGYSNRDFDGALAVAQSAPTLAESYALTNAAQRILLRDMPVIPLWSYLVAGGHSTKVGEVAIGWNGLPDYERITKDQRTA</sequence>